<evidence type="ECO:0000256" key="7">
    <source>
        <dbReference type="ARBA" id="ARBA00022833"/>
    </source>
</evidence>
<dbReference type="RefSeq" id="WP_086249213.1">
    <property type="nucleotide sequence ID" value="NZ_CP018791.1"/>
</dbReference>
<evidence type="ECO:0000256" key="3">
    <source>
        <dbReference type="ARBA" id="ARBA00022670"/>
    </source>
</evidence>
<evidence type="ECO:0000256" key="9">
    <source>
        <dbReference type="ARBA" id="ARBA00023049"/>
    </source>
</evidence>
<gene>
    <name evidence="11 13" type="primary">htpX</name>
    <name evidence="13" type="ORF">CVIC8964_0034</name>
</gene>
<evidence type="ECO:0000256" key="2">
    <source>
        <dbReference type="ARBA" id="ARBA00022475"/>
    </source>
</evidence>
<dbReference type="InterPro" id="IPR050083">
    <property type="entry name" value="HtpX_protease"/>
</dbReference>
<dbReference type="Pfam" id="PF01435">
    <property type="entry name" value="Peptidase_M48"/>
    <property type="match status" value="1"/>
</dbReference>
<evidence type="ECO:0000313" key="14">
    <source>
        <dbReference type="Proteomes" id="UP000194265"/>
    </source>
</evidence>
<keyword evidence="2 11" id="KW-1003">Cell membrane</keyword>
<evidence type="ECO:0000256" key="6">
    <source>
        <dbReference type="ARBA" id="ARBA00022801"/>
    </source>
</evidence>
<feature type="binding site" evidence="11">
    <location>
        <position position="132"/>
    </location>
    <ligand>
        <name>Zn(2+)</name>
        <dbReference type="ChEBI" id="CHEBI:29105"/>
        <note>catalytic</note>
    </ligand>
</feature>
<feature type="binding site" evidence="11">
    <location>
        <position position="199"/>
    </location>
    <ligand>
        <name>Zn(2+)</name>
        <dbReference type="ChEBI" id="CHEBI:29105"/>
        <note>catalytic</note>
    </ligand>
</feature>
<evidence type="ECO:0000259" key="12">
    <source>
        <dbReference type="Pfam" id="PF01435"/>
    </source>
</evidence>
<evidence type="ECO:0000256" key="4">
    <source>
        <dbReference type="ARBA" id="ARBA00022692"/>
    </source>
</evidence>
<dbReference type="GO" id="GO:0004222">
    <property type="term" value="F:metalloendopeptidase activity"/>
    <property type="evidence" value="ECO:0007669"/>
    <property type="project" value="UniProtKB-UniRule"/>
</dbReference>
<keyword evidence="9 11" id="KW-0482">Metalloprotease</keyword>
<dbReference type="HAMAP" id="MF_00188">
    <property type="entry name" value="Pept_M48_protease_HtpX"/>
    <property type="match status" value="1"/>
</dbReference>
<protein>
    <recommendedName>
        <fullName evidence="11">Protease HtpX homolog</fullName>
        <ecNumber evidence="11">3.4.24.-</ecNumber>
    </recommendedName>
</protein>
<accession>A0A1X9SYX7</accession>
<dbReference type="GO" id="GO:0006508">
    <property type="term" value="P:proteolysis"/>
    <property type="evidence" value="ECO:0007669"/>
    <property type="project" value="UniProtKB-KW"/>
</dbReference>
<keyword evidence="13" id="KW-0346">Stress response</keyword>
<evidence type="ECO:0000256" key="10">
    <source>
        <dbReference type="ARBA" id="ARBA00023136"/>
    </source>
</evidence>
<dbReference type="PANTHER" id="PTHR43221:SF2">
    <property type="entry name" value="PROTEASE HTPX HOMOLOG"/>
    <property type="match status" value="1"/>
</dbReference>
<keyword evidence="3 11" id="KW-0645">Protease</keyword>
<dbReference type="PANTHER" id="PTHR43221">
    <property type="entry name" value="PROTEASE HTPX"/>
    <property type="match status" value="1"/>
</dbReference>
<feature type="transmembrane region" description="Helical" evidence="11">
    <location>
        <begin position="7"/>
        <end position="24"/>
    </location>
</feature>
<feature type="transmembrane region" description="Helical" evidence="11">
    <location>
        <begin position="174"/>
        <end position="194"/>
    </location>
</feature>
<reference evidence="13 14" key="1">
    <citation type="journal article" date="2017" name="Genome Biol. Evol.">
        <title>Comparative Genomic Analysis Identifies a Campylobacter Clade Deficient in Selenium Metabolism.</title>
        <authorList>
            <person name="Miller W.G."/>
            <person name="Yee E."/>
            <person name="Lopes B.S."/>
            <person name="Chapman M.H."/>
            <person name="Huynh S."/>
            <person name="Bono J.L."/>
            <person name="Parker C.T."/>
            <person name="Strachan N.J.C."/>
            <person name="Forbes K.J."/>
        </authorList>
    </citation>
    <scope>NUCLEOTIDE SEQUENCE [LARGE SCALE GENOMIC DNA]</scope>
    <source>
        <strain evidence="13 14">RM8964</strain>
    </source>
</reference>
<feature type="binding site" evidence="11">
    <location>
        <position position="128"/>
    </location>
    <ligand>
        <name>Zn(2+)</name>
        <dbReference type="ChEBI" id="CHEBI:29105"/>
        <note>catalytic</note>
    </ligand>
</feature>
<dbReference type="EC" id="3.4.24.-" evidence="11"/>
<keyword evidence="4 11" id="KW-0812">Transmembrane</keyword>
<evidence type="ECO:0000313" key="13">
    <source>
        <dbReference type="EMBL" id="ARR01484.1"/>
    </source>
</evidence>
<dbReference type="GO" id="GO:0005886">
    <property type="term" value="C:plasma membrane"/>
    <property type="evidence" value="ECO:0007669"/>
    <property type="project" value="UniProtKB-SubCell"/>
</dbReference>
<dbReference type="AlphaFoldDB" id="A0A1X9SYX7"/>
<dbReference type="NCBIfam" id="NF002826">
    <property type="entry name" value="PRK03001.1"/>
    <property type="match status" value="1"/>
</dbReference>
<feature type="domain" description="Peptidase M48" evidence="12">
    <location>
        <begin position="70"/>
        <end position="276"/>
    </location>
</feature>
<dbReference type="GO" id="GO:0008270">
    <property type="term" value="F:zinc ion binding"/>
    <property type="evidence" value="ECO:0007669"/>
    <property type="project" value="UniProtKB-UniRule"/>
</dbReference>
<dbReference type="STRING" id="1660074.CVIC8964_0034"/>
<feature type="transmembrane region" description="Helical" evidence="11">
    <location>
        <begin position="30"/>
        <end position="47"/>
    </location>
</feature>
<name>A0A1X9SYX7_9BACT</name>
<evidence type="ECO:0000256" key="11">
    <source>
        <dbReference type="HAMAP-Rule" id="MF_00188"/>
    </source>
</evidence>
<feature type="transmembrane region" description="Helical" evidence="11">
    <location>
        <begin position="138"/>
        <end position="162"/>
    </location>
</feature>
<dbReference type="Proteomes" id="UP000194265">
    <property type="component" value="Chromosome"/>
</dbReference>
<dbReference type="CDD" id="cd07336">
    <property type="entry name" value="M48B_HtpX_like"/>
    <property type="match status" value="1"/>
</dbReference>
<organism evidence="13 14">
    <name type="scientific">Campylobacter vicugnae</name>
    <dbReference type="NCBI Taxonomy" id="1660076"/>
    <lineage>
        <taxon>Bacteria</taxon>
        <taxon>Pseudomonadati</taxon>
        <taxon>Campylobacterota</taxon>
        <taxon>Epsilonproteobacteria</taxon>
        <taxon>Campylobacterales</taxon>
        <taxon>Campylobacteraceae</taxon>
        <taxon>Campylobacter</taxon>
    </lineage>
</organism>
<feature type="active site" evidence="11">
    <location>
        <position position="129"/>
    </location>
</feature>
<dbReference type="InterPro" id="IPR022919">
    <property type="entry name" value="Pept_M48_protease_HtpX"/>
</dbReference>
<dbReference type="OrthoDB" id="15218at2"/>
<dbReference type="EMBL" id="CP018791">
    <property type="protein sequence ID" value="ARR01484.1"/>
    <property type="molecule type" value="Genomic_DNA"/>
</dbReference>
<evidence type="ECO:0000256" key="1">
    <source>
        <dbReference type="ARBA" id="ARBA00009779"/>
    </source>
</evidence>
<keyword evidence="7 11" id="KW-0862">Zinc</keyword>
<proteinExistence type="inferred from homology"/>
<keyword evidence="6 11" id="KW-0378">Hydrolase</keyword>
<keyword evidence="5 11" id="KW-0479">Metal-binding</keyword>
<dbReference type="Gene3D" id="3.30.2010.10">
    <property type="entry name" value="Metalloproteases ('zincins'), catalytic domain"/>
    <property type="match status" value="1"/>
</dbReference>
<evidence type="ECO:0000256" key="8">
    <source>
        <dbReference type="ARBA" id="ARBA00022989"/>
    </source>
</evidence>
<comment type="subcellular location">
    <subcellularLocation>
        <location evidence="11">Cell membrane</location>
        <topology evidence="11">Multi-pass membrane protein</topology>
    </subcellularLocation>
</comment>
<keyword evidence="8 11" id="KW-1133">Transmembrane helix</keyword>
<comment type="similarity">
    <text evidence="1 11">Belongs to the peptidase M48B family.</text>
</comment>
<keyword evidence="10 11" id="KW-0472">Membrane</keyword>
<comment type="cofactor">
    <cofactor evidence="11">
        <name>Zn(2+)</name>
        <dbReference type="ChEBI" id="CHEBI:29105"/>
    </cofactor>
    <text evidence="11">Binds 1 zinc ion per subunit.</text>
</comment>
<sequence>MEIFKTVFFMVALMLLFVVVGGMIGGTSGMMVAFCIALAMNFFSYFYSDKLILKRYNAQELNSSHPLYHMTKRLCFKAGLELPKLYIISDSVPNAFATGRNPANAAVALTTGLLDTLNDDEIAAVIAHELGHVRHYDILTGSIAAVFAGGIAILANFAQFGAMLGNNQNRQNPLLIIALSIIMPLAATIIQMSISRSREFEADRFSASITNPNDLANALLKLEGSNAHTMVKNANEQTAHMFIISPFSGKNIASGISNLFRTHPTTRQRVERLNELSRHNKNYQSPARKYFNS</sequence>
<dbReference type="InterPro" id="IPR001915">
    <property type="entry name" value="Peptidase_M48"/>
</dbReference>
<evidence type="ECO:0000256" key="5">
    <source>
        <dbReference type="ARBA" id="ARBA00022723"/>
    </source>
</evidence>